<feature type="compositionally biased region" description="Basic and acidic residues" evidence="4">
    <location>
        <begin position="2606"/>
        <end position="2617"/>
    </location>
</feature>
<dbReference type="PROSITE" id="PS50184">
    <property type="entry name" value="VWFC_2"/>
    <property type="match status" value="1"/>
</dbReference>
<dbReference type="RefSeq" id="XP_026758072.2">
    <property type="nucleotide sequence ID" value="XM_026902271.3"/>
</dbReference>
<dbReference type="SUPFAM" id="SSF57603">
    <property type="entry name" value="FnI-like domain"/>
    <property type="match status" value="6"/>
</dbReference>
<feature type="compositionally biased region" description="Basic and acidic residues" evidence="4">
    <location>
        <begin position="1419"/>
        <end position="1428"/>
    </location>
</feature>
<feature type="compositionally biased region" description="Polar residues" evidence="4">
    <location>
        <begin position="1305"/>
        <end position="1341"/>
    </location>
</feature>
<feature type="region of interest" description="Disordered" evidence="4">
    <location>
        <begin position="1301"/>
        <end position="1480"/>
    </location>
</feature>
<evidence type="ECO:0000256" key="2">
    <source>
        <dbReference type="ARBA" id="ARBA00022525"/>
    </source>
</evidence>
<dbReference type="InParanoid" id="A0A6J1WYT2"/>
<feature type="region of interest" description="Disordered" evidence="4">
    <location>
        <begin position="2484"/>
        <end position="2654"/>
    </location>
</feature>
<feature type="compositionally biased region" description="Polar residues" evidence="4">
    <location>
        <begin position="2484"/>
        <end position="2503"/>
    </location>
</feature>
<feature type="domain" description="VWFC" evidence="6">
    <location>
        <begin position="235"/>
        <end position="302"/>
    </location>
</feature>
<feature type="compositionally biased region" description="Basic and acidic residues" evidence="4">
    <location>
        <begin position="2235"/>
        <end position="2286"/>
    </location>
</feature>
<feature type="compositionally biased region" description="Polar residues" evidence="4">
    <location>
        <begin position="1665"/>
        <end position="1682"/>
    </location>
</feature>
<feature type="compositionally biased region" description="Low complexity" evidence="4">
    <location>
        <begin position="1452"/>
        <end position="1463"/>
    </location>
</feature>
<feature type="compositionally biased region" description="Basic and acidic residues" evidence="4">
    <location>
        <begin position="2297"/>
        <end position="2310"/>
    </location>
</feature>
<evidence type="ECO:0000256" key="4">
    <source>
        <dbReference type="SAM" id="MobiDB-lite"/>
    </source>
</evidence>
<feature type="compositionally biased region" description="Basic and acidic residues" evidence="4">
    <location>
        <begin position="2120"/>
        <end position="2144"/>
    </location>
</feature>
<evidence type="ECO:0000313" key="8">
    <source>
        <dbReference type="RefSeq" id="XP_026758072.2"/>
    </source>
</evidence>
<feature type="region of interest" description="Disordered" evidence="4">
    <location>
        <begin position="406"/>
        <end position="498"/>
    </location>
</feature>
<gene>
    <name evidence="8" type="primary">LOC113517566</name>
</gene>
<evidence type="ECO:0000259" key="6">
    <source>
        <dbReference type="PROSITE" id="PS50184"/>
    </source>
</evidence>
<feature type="region of interest" description="Disordered" evidence="4">
    <location>
        <begin position="1824"/>
        <end position="1843"/>
    </location>
</feature>
<feature type="compositionally biased region" description="Polar residues" evidence="4">
    <location>
        <begin position="2558"/>
        <end position="2568"/>
    </location>
</feature>
<evidence type="ECO:0000256" key="1">
    <source>
        <dbReference type="ARBA" id="ARBA00004613"/>
    </source>
</evidence>
<dbReference type="Gene3D" id="2.10.70.10">
    <property type="entry name" value="Complement Module, domain 1"/>
    <property type="match status" value="1"/>
</dbReference>
<dbReference type="Proteomes" id="UP001652740">
    <property type="component" value="Unplaced"/>
</dbReference>
<name>A0A6J1WYT2_GALME</name>
<feature type="compositionally biased region" description="Basic and acidic residues" evidence="4">
    <location>
        <begin position="2793"/>
        <end position="2802"/>
    </location>
</feature>
<feature type="compositionally biased region" description="Basic and acidic residues" evidence="4">
    <location>
        <begin position="1556"/>
        <end position="1579"/>
    </location>
</feature>
<feature type="region of interest" description="Disordered" evidence="4">
    <location>
        <begin position="323"/>
        <end position="387"/>
    </location>
</feature>
<feature type="compositionally biased region" description="Basic and acidic residues" evidence="4">
    <location>
        <begin position="2645"/>
        <end position="2654"/>
    </location>
</feature>
<feature type="compositionally biased region" description="Polar residues" evidence="4">
    <location>
        <begin position="1352"/>
        <end position="1362"/>
    </location>
</feature>
<feature type="compositionally biased region" description="Polar residues" evidence="4">
    <location>
        <begin position="2317"/>
        <end position="2329"/>
    </location>
</feature>
<feature type="compositionally biased region" description="Polar residues" evidence="4">
    <location>
        <begin position="2204"/>
        <end position="2214"/>
    </location>
</feature>
<feature type="compositionally biased region" description="Low complexity" evidence="4">
    <location>
        <begin position="2686"/>
        <end position="2698"/>
    </location>
</feature>
<feature type="compositionally biased region" description="Basic and acidic residues" evidence="4">
    <location>
        <begin position="1465"/>
        <end position="1476"/>
    </location>
</feature>
<organism evidence="7 8">
    <name type="scientific">Galleria mellonella</name>
    <name type="common">Greater wax moth</name>
    <dbReference type="NCBI Taxonomy" id="7137"/>
    <lineage>
        <taxon>Eukaryota</taxon>
        <taxon>Metazoa</taxon>
        <taxon>Ecdysozoa</taxon>
        <taxon>Arthropoda</taxon>
        <taxon>Hexapoda</taxon>
        <taxon>Insecta</taxon>
        <taxon>Pterygota</taxon>
        <taxon>Neoptera</taxon>
        <taxon>Endopterygota</taxon>
        <taxon>Lepidoptera</taxon>
        <taxon>Glossata</taxon>
        <taxon>Ditrysia</taxon>
        <taxon>Pyraloidea</taxon>
        <taxon>Pyralidae</taxon>
        <taxon>Galleriinae</taxon>
        <taxon>Galleria</taxon>
    </lineage>
</organism>
<dbReference type="GO" id="GO:0005576">
    <property type="term" value="C:extracellular region"/>
    <property type="evidence" value="ECO:0007669"/>
    <property type="project" value="UniProtKB-SubCell"/>
</dbReference>
<keyword evidence="2" id="KW-0964">Secreted</keyword>
<dbReference type="GeneID" id="113517566"/>
<feature type="compositionally biased region" description="Basic and acidic residues" evidence="4">
    <location>
        <begin position="464"/>
        <end position="489"/>
    </location>
</feature>
<feature type="compositionally biased region" description="Basic and acidic residues" evidence="4">
    <location>
        <begin position="1927"/>
        <end position="1938"/>
    </location>
</feature>
<feature type="compositionally biased region" description="Polar residues" evidence="4">
    <location>
        <begin position="627"/>
        <end position="642"/>
    </location>
</feature>
<feature type="region of interest" description="Disordered" evidence="4">
    <location>
        <begin position="2120"/>
        <end position="2369"/>
    </location>
</feature>
<feature type="compositionally biased region" description="Polar residues" evidence="4">
    <location>
        <begin position="378"/>
        <end position="387"/>
    </location>
</feature>
<dbReference type="SMART" id="SM00214">
    <property type="entry name" value="VWC"/>
    <property type="match status" value="4"/>
</dbReference>
<feature type="region of interest" description="Disordered" evidence="4">
    <location>
        <begin position="2679"/>
        <end position="2698"/>
    </location>
</feature>
<feature type="region of interest" description="Disordered" evidence="4">
    <location>
        <begin position="1909"/>
        <end position="2015"/>
    </location>
</feature>
<feature type="compositionally biased region" description="Basic and acidic residues" evidence="4">
    <location>
        <begin position="2151"/>
        <end position="2163"/>
    </location>
</feature>
<sequence length="3017" mass="332213">MDQRRAAGALLALTACIACTAAAPTASNQTGLDLYDGAATEGCYYNFQHYGEGDRIMTNEPCLNCTCHNRMLMCYLRVCPFTKPIGQDCTVEKRADQCCPIVTCPDVPVDLLTSTSTSSPAEYGATGLGKLDKYGCSINGRYFPEGSKVPPTPNKPCEHCYCIRNMTTCVMQECTLHVDGCTPIYHKDVCCPVRYSCDHPEDEVPLLDDLSTTVRPTPGFLLTTTTVAPVTQITQDCIHDDQIFPDGTSIKTEKACEHCYCMKGDIVCVVQECGTPMENEGKNCTSQPPREGQCCPDTYICEGDEPVTEISSDLTTQTVLEELTTLSPPRRVSDEGSGYKDEQDEEVKIEKPEEESETGSGDSEQVILESSDEDKKQTVANISPTTENIHETDYVSTTLSSIEIEKETTETDKEFNTVPADVETSKPEEEFTSLLDKEHESPTHTTEPAYRKEDEESSEIFLQNKDKETSTSESTEKTMVFDETPEKETTLIGTTETPSRINAVTTKIEDVNILSTSATRPSDIIDSTEDNFRTTETQETIMSETPVYTIPADIYQPDKESTEESLSHKLTTESPIEISTPISKITKEAIGTTESLTEISITDITKATKEPDFTEHVELTTSLPVETAVIDSNKSPEETSLTSEEDKDKTGSPVETTAPYDSEFTKESIGSTIGQEITTVSIPESSIDSISEHSKETAETVLVQDVTTPTVISELEKESTRTTNVLGEEFTTLAPNKNDFATIDTQENEIGDFTSQSPGRIPGEGDCLLDGITYRNESVVPSTNKCQTECKCVSSIIKCDPIICSYPPEYMNSCVPTYDSPDACCPTYICDESHETILPQAHSQMSGTESPLTTPTTECRGDQCDLQKEQKPHVTPISTENCINGDCNLQTTSSISICEGENCKERPSEVQKPCDGENCKTSPTLPCSNGEKCEEITPEVQKPCDGENCEVSPTQLCGDGEKCKETAPEIQKPCEGEDCKISPTQSCGDGEKCEETSPEIQKPCNGENCEVSQTQLCEDGEKCKETAPEIQKPCEGENCKTGPTQACSDGEICNEIVPELQKPCEGEKCKISPTQLCNNGEKCEEISPETKQPCEGENCKISSTQTCGDGEECEETLPEIQKPCEGESCKVVPTQICQSGETCDETASDVQKPCEGENCKISPIPCGDGEKCEQTTPELQKPCEGENCKVRPTQICSDGEKCEEITPEIKEPCEGENCKIQPCADGEKCDESTSETSKPCNDDTCSVSQDNCNNNDCGVPSLDQEQQPCQGDDCQKTEQENVEDCTEESCKKKIIPGTESKLQPECTSSECDQQKPVSSEQPELETMTTISDKDVSQSISDIPSVETELDSTKYTSELPSSSDVDEIEKPKSTTENILRVPDITTTLPELDSHKAESPEIDMKEKQDIPLTTEAELSEAQDRITKPQDESISTAKPDEIADKATSITEVGISEQSTESSVVTEIQDEKTDSIEESKYTTLSSLSESEEIALATKIPESDEQITVKSQEFTESSITVKDEETRKSTIPTVEEAVTQYPGIYTEDNMEHESPVTTPENVEKVTEKEIVTEKPHRIITEKPGQEPTESLITDTTRLSNIPVTETSELVPEISETTIEQSQTETTLFDKDIEEKPKEKEPTETSPKPDKEITETEATIAEVDITKQEIEVTTQTSPKDSVIVTSESSKMEDEYVTLSVITKKPDASEIPQTEVTILHATETESSHLPDTYGQNTETPEIEKLHEDKFTTADEISVQTTVRPTEKEPVGEQITYLTTAASETPLDSIDKLTTISITEDKSKIKPSERPMDDIFTEIPEIDTEEPSVIKMDEIPVTGTNNGTIDLESPDYIPVYPSTVSVETEKYPDSESSVTEITDIIEEPQKPEVEIQQMPDFISPTSEIPGYETSEITTIKAHTLEHETVTSDLEGSTTRPDKMATEKDSYTKLPETDISEEIITKVPISDITPPAETDISDIKDENTSYSTTEEGQILDEEKEKVTKLPETLPTEQEGTTKLPDSLDHQYKEPSLFDKDQQTVTTIEHIPVTEIPVSEFDKVSTEPPESLSTQLHDLSTVPEKITTSKEQKLVTDLPQEFTMSEVITSVPIESVEPSTTIQPSYIEGQNIFDDSKPEISKETEIPQSHVKETEERTTQSPLLKEPEVDHIIEKETIQPIPIATTERSETSESESEVASPEHAATEKPKIEDDMTKTPVQISETDTTPDIVELVEHTEPILEISTKSPLEEKLTESPEKSTTERLDVQNIDEKYTIKEELTSENPQKYDFEPEPEKDLTTETSIPLEIGTEQKLDVEIEHTTISEELLQETPTSRPLPQQTELEQKLEDETSSPFTFNTESEHVPSEKVTTEPSKIFEDEHKSTQAVEILTEEVFPDKIHEAGPSTDNLPEKIPDTTTLPVQFTHEISSISVSTEQSQDEIYTTSLPVEHLSSEVSTPIEHSIDELSTPGEEMPDKIAPGDEADKITTISPLLEHQQTSTIHSSAEYTPTEISSLPPSIDNISHETKLPHHEDFTSTTELSEYSPVTIQPSDRKPDETLSTNLPLEELSHDSSTTYPLSQKTEVELKPIEESTSPIPDIGEIEPHKVPGDISSTVETYTTEKQEYEDTSHKIPTNVSPDGLETEHDKESTEILGTTHPDIHKLKPMENETIIEPSSTDIYSGTTIAEYVTDKTTSPSMAVEESTSSTASEVPVIQEDIKKEDEVALGITSSPIYPTKEEPTTLLISDKLSTAIPVGDIDLGTDKPIEFDHAHDVTEADGEFLPASTKTSTPRTEEIPSTESNLFDKTTKTEDKLSEVPAETTVQPEIPKPGINEIPITDEVPEPEDHEDHEVPSAGGGYGSDYADDDQPFGPGTCRYGGKVYVSAQQIPRDDPCDFCFCFRSDIICLQQSCPPPIHGCHEEPIQGFCCPRYECPVSMATALNVTTTTTTTTTTLPPHFLPHAYKGAAYKRGCQIKGHSYKVGEVVRASSGPCLHCTCGGDGQMKCDPKACTPEPMLRQMIAAAVSAKRRR</sequence>
<feature type="region of interest" description="Disordered" evidence="4">
    <location>
        <begin position="2435"/>
        <end position="2469"/>
    </location>
</feature>
<feature type="region of interest" description="Disordered" evidence="4">
    <location>
        <begin position="2381"/>
        <end position="2403"/>
    </location>
</feature>
<dbReference type="PANTHER" id="PTHR46698:SF3">
    <property type="entry name" value="TENECTIN ISOFORM 1-RELATED"/>
    <property type="match status" value="1"/>
</dbReference>
<feature type="chain" id="PRO_5045549999" evidence="5">
    <location>
        <begin position="23"/>
        <end position="3017"/>
    </location>
</feature>
<feature type="region of interest" description="Disordered" evidence="4">
    <location>
        <begin position="2764"/>
        <end position="2854"/>
    </location>
</feature>
<feature type="region of interest" description="Disordered" evidence="4">
    <location>
        <begin position="627"/>
        <end position="659"/>
    </location>
</feature>
<comment type="subcellular location">
    <subcellularLocation>
        <location evidence="1">Secreted</location>
    </subcellularLocation>
</comment>
<feature type="region of interest" description="Disordered" evidence="4">
    <location>
        <begin position="1540"/>
        <end position="1685"/>
    </location>
</feature>
<dbReference type="FunCoup" id="A0A6J1WYT2">
    <property type="interactions" value="10"/>
</dbReference>
<keyword evidence="3 5" id="KW-0732">Signal</keyword>
<protein>
    <submittedName>
        <fullName evidence="8">Uncharacterized protein LOC113517566</fullName>
    </submittedName>
</protein>
<feature type="compositionally biased region" description="Basic and acidic residues" evidence="4">
    <location>
        <begin position="1390"/>
        <end position="1407"/>
    </location>
</feature>
<dbReference type="InterPro" id="IPR052424">
    <property type="entry name" value="Kielin_Chordin-BMP_Reg"/>
</dbReference>
<feature type="compositionally biased region" description="Basic and acidic residues" evidence="4">
    <location>
        <begin position="2460"/>
        <end position="2469"/>
    </location>
</feature>
<feature type="signal peptide" evidence="5">
    <location>
        <begin position="1"/>
        <end position="22"/>
    </location>
</feature>
<dbReference type="PANTHER" id="PTHR46698">
    <property type="entry name" value="CROSSVEINLESS 2"/>
    <property type="match status" value="1"/>
</dbReference>
<feature type="compositionally biased region" description="Basic and acidic residues" evidence="4">
    <location>
        <begin position="2509"/>
        <end position="2521"/>
    </location>
</feature>
<feature type="region of interest" description="Disordered" evidence="4">
    <location>
        <begin position="2045"/>
        <end position="2071"/>
    </location>
</feature>
<feature type="compositionally biased region" description="Basic and acidic residues" evidence="4">
    <location>
        <begin position="406"/>
        <end position="415"/>
    </location>
</feature>
<evidence type="ECO:0000256" key="5">
    <source>
        <dbReference type="SAM" id="SignalP"/>
    </source>
</evidence>
<evidence type="ECO:0000256" key="3">
    <source>
        <dbReference type="ARBA" id="ARBA00022729"/>
    </source>
</evidence>
<feature type="compositionally biased region" description="Polar residues" evidence="4">
    <location>
        <begin position="1582"/>
        <end position="1602"/>
    </location>
</feature>
<dbReference type="InterPro" id="IPR001007">
    <property type="entry name" value="VWF_dom"/>
</dbReference>
<proteinExistence type="predicted"/>
<feature type="compositionally biased region" description="Low complexity" evidence="4">
    <location>
        <begin position="1607"/>
        <end position="1621"/>
    </location>
</feature>
<feature type="compositionally biased region" description="Polar residues" evidence="4">
    <location>
        <begin position="2772"/>
        <end position="2792"/>
    </location>
</feature>
<feature type="compositionally biased region" description="Basic and acidic residues" evidence="4">
    <location>
        <begin position="1622"/>
        <end position="1648"/>
    </location>
</feature>
<accession>A0A6J1WYT2</accession>
<evidence type="ECO:0000313" key="7">
    <source>
        <dbReference type="Proteomes" id="UP001652740"/>
    </source>
</evidence>
<dbReference type="KEGG" id="gmw:113517566"/>
<feature type="compositionally biased region" description="Basic and acidic residues" evidence="4">
    <location>
        <begin position="423"/>
        <end position="442"/>
    </location>
</feature>
<feature type="compositionally biased region" description="Polar residues" evidence="4">
    <location>
        <begin position="2522"/>
        <end position="2537"/>
    </location>
</feature>
<feature type="compositionally biased region" description="Basic and acidic residues" evidence="4">
    <location>
        <begin position="331"/>
        <end position="351"/>
    </location>
</feature>
<feature type="compositionally biased region" description="Basic and acidic residues" evidence="4">
    <location>
        <begin position="2190"/>
        <end position="2202"/>
    </location>
</feature>
<reference evidence="8" key="1">
    <citation type="submission" date="2025-08" db="UniProtKB">
        <authorList>
            <consortium name="RefSeq"/>
        </authorList>
    </citation>
    <scope>IDENTIFICATION</scope>
    <source>
        <tissue evidence="8">Whole larvae</tissue>
    </source>
</reference>
<keyword evidence="7" id="KW-1185">Reference proteome</keyword>
<dbReference type="PROSITE" id="PS51257">
    <property type="entry name" value="PROKAR_LIPOPROTEIN"/>
    <property type="match status" value="1"/>
</dbReference>
<feature type="compositionally biased region" description="Basic and acidic residues" evidence="4">
    <location>
        <begin position="2347"/>
        <end position="2369"/>
    </location>
</feature>